<sequence length="105" mass="11349">MDILKHVVLVVLDMILMIVIFVHLIVSVTIHVRLCEKSVLGGGGQTNDSIRSSVTDGDLTNENSNESQFIYLIIRQSVSSSCSIDSTNIISNSCTNAPLITIISS</sequence>
<keyword evidence="3" id="KW-1185">Reference proteome</keyword>
<dbReference type="Proteomes" id="UP000887458">
    <property type="component" value="Unassembled WGS sequence"/>
</dbReference>
<name>A0ABQ8JJ68_DERPT</name>
<proteinExistence type="predicted"/>
<keyword evidence="1" id="KW-1133">Transmembrane helix</keyword>
<accession>A0ABQ8JJ68</accession>
<gene>
    <name evidence="2" type="ORF">DERP_003163</name>
</gene>
<comment type="caution">
    <text evidence="2">The sequence shown here is derived from an EMBL/GenBank/DDBJ whole genome shotgun (WGS) entry which is preliminary data.</text>
</comment>
<keyword evidence="1" id="KW-0812">Transmembrane</keyword>
<keyword evidence="1" id="KW-0472">Membrane</keyword>
<organism evidence="2 3">
    <name type="scientific">Dermatophagoides pteronyssinus</name>
    <name type="common">European house dust mite</name>
    <dbReference type="NCBI Taxonomy" id="6956"/>
    <lineage>
        <taxon>Eukaryota</taxon>
        <taxon>Metazoa</taxon>
        <taxon>Ecdysozoa</taxon>
        <taxon>Arthropoda</taxon>
        <taxon>Chelicerata</taxon>
        <taxon>Arachnida</taxon>
        <taxon>Acari</taxon>
        <taxon>Acariformes</taxon>
        <taxon>Sarcoptiformes</taxon>
        <taxon>Astigmata</taxon>
        <taxon>Psoroptidia</taxon>
        <taxon>Analgoidea</taxon>
        <taxon>Pyroglyphidae</taxon>
        <taxon>Dermatophagoidinae</taxon>
        <taxon>Dermatophagoides</taxon>
    </lineage>
</organism>
<reference evidence="2 3" key="2">
    <citation type="journal article" date="2022" name="Mol. Biol. Evol.">
        <title>Comparative Genomics Reveals Insights into the Divergent Evolution of Astigmatic Mites and Household Pest Adaptations.</title>
        <authorList>
            <person name="Xiong Q."/>
            <person name="Wan A.T."/>
            <person name="Liu X."/>
            <person name="Fung C.S."/>
            <person name="Xiao X."/>
            <person name="Malainual N."/>
            <person name="Hou J."/>
            <person name="Wang L."/>
            <person name="Wang M."/>
            <person name="Yang K.Y."/>
            <person name="Cui Y."/>
            <person name="Leung E.L."/>
            <person name="Nong W."/>
            <person name="Shin S.K."/>
            <person name="Au S.W."/>
            <person name="Jeong K.Y."/>
            <person name="Chew F.T."/>
            <person name="Hui J.H."/>
            <person name="Leung T.F."/>
            <person name="Tungtrongchitr A."/>
            <person name="Zhong N."/>
            <person name="Liu Z."/>
            <person name="Tsui S.K."/>
        </authorList>
    </citation>
    <scope>NUCLEOTIDE SEQUENCE [LARGE SCALE GENOMIC DNA]</scope>
    <source>
        <strain evidence="2">Derp</strain>
    </source>
</reference>
<reference evidence="2 3" key="1">
    <citation type="journal article" date="2018" name="J. Allergy Clin. Immunol.">
        <title>High-quality assembly of Dermatophagoides pteronyssinus genome and transcriptome reveals a wide range of novel allergens.</title>
        <authorList>
            <person name="Liu X.Y."/>
            <person name="Yang K.Y."/>
            <person name="Wang M.Q."/>
            <person name="Kwok J.S."/>
            <person name="Zeng X."/>
            <person name="Yang Z."/>
            <person name="Xiao X.J."/>
            <person name="Lau C.P."/>
            <person name="Li Y."/>
            <person name="Huang Z.M."/>
            <person name="Ba J.G."/>
            <person name="Yim A.K."/>
            <person name="Ouyang C.Y."/>
            <person name="Ngai S.M."/>
            <person name="Chan T.F."/>
            <person name="Leung E.L."/>
            <person name="Liu L."/>
            <person name="Liu Z.G."/>
            <person name="Tsui S.K."/>
        </authorList>
    </citation>
    <scope>NUCLEOTIDE SEQUENCE [LARGE SCALE GENOMIC DNA]</scope>
    <source>
        <strain evidence="2">Derp</strain>
    </source>
</reference>
<protein>
    <submittedName>
        <fullName evidence="2">Uncharacterized protein</fullName>
    </submittedName>
</protein>
<evidence type="ECO:0000313" key="3">
    <source>
        <dbReference type="Proteomes" id="UP000887458"/>
    </source>
</evidence>
<evidence type="ECO:0000256" key="1">
    <source>
        <dbReference type="SAM" id="Phobius"/>
    </source>
</evidence>
<dbReference type="EMBL" id="NJHN03000036">
    <property type="protein sequence ID" value="KAH9422487.1"/>
    <property type="molecule type" value="Genomic_DNA"/>
</dbReference>
<feature type="transmembrane region" description="Helical" evidence="1">
    <location>
        <begin position="7"/>
        <end position="30"/>
    </location>
</feature>
<evidence type="ECO:0000313" key="2">
    <source>
        <dbReference type="EMBL" id="KAH9422487.1"/>
    </source>
</evidence>